<dbReference type="Gene3D" id="3.30.450.40">
    <property type="match status" value="1"/>
</dbReference>
<comment type="caution">
    <text evidence="5">The sequence shown here is derived from an EMBL/GenBank/DDBJ whole genome shotgun (WGS) entry which is preliminary data.</text>
</comment>
<dbReference type="RefSeq" id="WP_203826523.1">
    <property type="nucleotide sequence ID" value="NZ_BAAATY010000003.1"/>
</dbReference>
<sequence length="238" mass="24544">MTTSDSRSAQLLRQLVSGLRARGGITALATDCHQQLPDLGGVTLSVSAGSQGWLLLSDSGTRSEQLEDLQNQLHEGPRFDVVALGEPVVAADLGAPAAVRRWPAFAPQALASGVRAMFAFAVVHDGHPVGVLTLYRATAGALTASAGECAARYALAAATLLLDAVSTNGTRHPAMTMPAGVAAVQQAVGMVMAYTGADAEVALHLLRAYAEEHARPMHEVVAETLAGRLTFGPGAGEE</sequence>
<protein>
    <submittedName>
        <fullName evidence="5">Transcription antitermination regulator</fullName>
    </submittedName>
</protein>
<keyword evidence="1" id="KW-0805">Transcription regulation</keyword>
<dbReference type="InterPro" id="IPR029016">
    <property type="entry name" value="GAF-like_dom_sf"/>
</dbReference>
<keyword evidence="6" id="KW-1185">Reference proteome</keyword>
<proteinExistence type="predicted"/>
<reference evidence="5 6" key="1">
    <citation type="submission" date="2021-01" db="EMBL/GenBank/DDBJ databases">
        <title>Whole genome shotgun sequence of Actinoplanes palleronii NBRC 14916.</title>
        <authorList>
            <person name="Komaki H."/>
            <person name="Tamura T."/>
        </authorList>
    </citation>
    <scope>NUCLEOTIDE SEQUENCE [LARGE SCALE GENOMIC DNA]</scope>
    <source>
        <strain evidence="5 6">NBRC 14916</strain>
    </source>
</reference>
<evidence type="ECO:0000313" key="5">
    <source>
        <dbReference type="EMBL" id="GIE68155.1"/>
    </source>
</evidence>
<feature type="domain" description="GAF" evidence="4">
    <location>
        <begin position="45"/>
        <end position="146"/>
    </location>
</feature>
<evidence type="ECO:0000256" key="1">
    <source>
        <dbReference type="ARBA" id="ARBA00023015"/>
    </source>
</evidence>
<dbReference type="Pfam" id="PF13185">
    <property type="entry name" value="GAF_2"/>
    <property type="match status" value="1"/>
</dbReference>
<evidence type="ECO:0000313" key="6">
    <source>
        <dbReference type="Proteomes" id="UP000624709"/>
    </source>
</evidence>
<gene>
    <name evidence="5" type="ORF">Apa02nite_042630</name>
</gene>
<dbReference type="InterPro" id="IPR036388">
    <property type="entry name" value="WH-like_DNA-bd_sf"/>
</dbReference>
<dbReference type="InterPro" id="IPR005561">
    <property type="entry name" value="ANTAR"/>
</dbReference>
<dbReference type="InterPro" id="IPR003018">
    <property type="entry name" value="GAF"/>
</dbReference>
<feature type="domain" description="ANTAR" evidence="3">
    <location>
        <begin position="182"/>
        <end position="221"/>
    </location>
</feature>
<accession>A0ABQ4BD13</accession>
<dbReference type="Gene3D" id="1.10.10.10">
    <property type="entry name" value="Winged helix-like DNA-binding domain superfamily/Winged helix DNA-binding domain"/>
    <property type="match status" value="1"/>
</dbReference>
<dbReference type="EMBL" id="BOMS01000057">
    <property type="protein sequence ID" value="GIE68155.1"/>
    <property type="molecule type" value="Genomic_DNA"/>
</dbReference>
<dbReference type="Proteomes" id="UP000624709">
    <property type="component" value="Unassembled WGS sequence"/>
</dbReference>
<evidence type="ECO:0000259" key="3">
    <source>
        <dbReference type="Pfam" id="PF03861"/>
    </source>
</evidence>
<name>A0ABQ4BD13_9ACTN</name>
<keyword evidence="2" id="KW-0804">Transcription</keyword>
<evidence type="ECO:0000259" key="4">
    <source>
        <dbReference type="Pfam" id="PF13185"/>
    </source>
</evidence>
<dbReference type="SUPFAM" id="SSF55781">
    <property type="entry name" value="GAF domain-like"/>
    <property type="match status" value="1"/>
</dbReference>
<evidence type="ECO:0000256" key="2">
    <source>
        <dbReference type="ARBA" id="ARBA00023163"/>
    </source>
</evidence>
<organism evidence="5 6">
    <name type="scientific">Actinoplanes palleronii</name>
    <dbReference type="NCBI Taxonomy" id="113570"/>
    <lineage>
        <taxon>Bacteria</taxon>
        <taxon>Bacillati</taxon>
        <taxon>Actinomycetota</taxon>
        <taxon>Actinomycetes</taxon>
        <taxon>Micromonosporales</taxon>
        <taxon>Micromonosporaceae</taxon>
        <taxon>Actinoplanes</taxon>
    </lineage>
</organism>
<dbReference type="Pfam" id="PF03861">
    <property type="entry name" value="ANTAR"/>
    <property type="match status" value="1"/>
</dbReference>